<keyword evidence="1" id="KW-0442">Lipid degradation</keyword>
<keyword evidence="5" id="KW-1185">Reference proteome</keyword>
<dbReference type="InterPro" id="IPR026037">
    <property type="entry name" value="PgpA"/>
</dbReference>
<comment type="caution">
    <text evidence="4">The sequence shown here is derived from an EMBL/GenBank/DDBJ whole genome shotgun (WGS) entry which is preliminary data.</text>
</comment>
<comment type="subcellular location">
    <subcellularLocation>
        <location evidence="1">Cell inner membrane</location>
        <topology evidence="1">Multi-pass membrane protein</topology>
    </subcellularLocation>
</comment>
<proteinExistence type="predicted"/>
<comment type="function">
    <text evidence="1">Lipid phosphatase which dephosphorylates phosphatidylglycerophosphate (PGP) to phosphatidylglycerol (PG).</text>
</comment>
<keyword evidence="1" id="KW-0443">Lipid metabolism</keyword>
<organism evidence="4 5">
    <name type="scientific">Deefgea chitinilytica</name>
    <dbReference type="NCBI Taxonomy" id="570276"/>
    <lineage>
        <taxon>Bacteria</taxon>
        <taxon>Pseudomonadati</taxon>
        <taxon>Pseudomonadota</taxon>
        <taxon>Betaproteobacteria</taxon>
        <taxon>Neisseriales</taxon>
        <taxon>Chitinibacteraceae</taxon>
        <taxon>Deefgea</taxon>
    </lineage>
</organism>
<dbReference type="PANTHER" id="PTHR36305:SF1">
    <property type="entry name" value="PHOSPHATIDYLGLYCEROPHOSPHATASE A"/>
    <property type="match status" value="1"/>
</dbReference>
<comment type="cofactor">
    <cofactor evidence="1">
        <name>Mg(2+)</name>
        <dbReference type="ChEBI" id="CHEBI:18420"/>
    </cofactor>
</comment>
<reference evidence="4 5" key="1">
    <citation type="submission" date="2019-11" db="EMBL/GenBank/DDBJ databases">
        <title>Novel Deefgea species.</title>
        <authorList>
            <person name="Han J.-H."/>
        </authorList>
    </citation>
    <scope>NUCLEOTIDE SEQUENCE [LARGE SCALE GENOMIC DNA]</scope>
    <source>
        <strain evidence="4 5">LMG 24817</strain>
    </source>
</reference>
<evidence type="ECO:0000313" key="4">
    <source>
        <dbReference type="EMBL" id="MBM5570684.1"/>
    </source>
</evidence>
<accession>A0ABS2C950</accession>
<keyword evidence="1" id="KW-0997">Cell inner membrane</keyword>
<dbReference type="PANTHER" id="PTHR36305">
    <property type="entry name" value="PHOSPHATIDYLGLYCEROPHOSPHATASE A"/>
    <property type="match status" value="1"/>
</dbReference>
<dbReference type="Proteomes" id="UP001195660">
    <property type="component" value="Unassembled WGS sequence"/>
</dbReference>
<keyword evidence="1 2" id="KW-0812">Transmembrane</keyword>
<dbReference type="EC" id="3.1.3.27" evidence="1"/>
<comment type="pathway">
    <text evidence="1">Phospholipid metabolism; phosphatidylglycerol biosynthesis; phosphatidylglycerol from CDP-diacylglycerol: step 2/2.</text>
</comment>
<dbReference type="EMBL" id="WOFE01000001">
    <property type="protein sequence ID" value="MBM5570684.1"/>
    <property type="molecule type" value="Genomic_DNA"/>
</dbReference>
<comment type="catalytic activity">
    <reaction evidence="1">
        <text>a 1,2-diacyl-sn-glycero-3-phospho-(1'-sn-glycero-3'-phosphate) + H2O = a 1,2-diacyl-sn-glycero-3-phospho-(1'-sn-glycerol) + phosphate</text>
        <dbReference type="Rhea" id="RHEA:33751"/>
        <dbReference type="ChEBI" id="CHEBI:15377"/>
        <dbReference type="ChEBI" id="CHEBI:43474"/>
        <dbReference type="ChEBI" id="CHEBI:60110"/>
        <dbReference type="ChEBI" id="CHEBI:64716"/>
        <dbReference type="EC" id="3.1.3.27"/>
    </reaction>
</comment>
<feature type="transmembrane region" description="Helical" evidence="2">
    <location>
        <begin position="123"/>
        <end position="146"/>
    </location>
</feature>
<keyword evidence="1" id="KW-0479">Metal-binding</keyword>
<keyword evidence="1 2" id="KW-0472">Membrane</keyword>
<dbReference type="CDD" id="cd06971">
    <property type="entry name" value="PgpA"/>
    <property type="match status" value="1"/>
</dbReference>
<dbReference type="PIRSF" id="PIRSF006162">
    <property type="entry name" value="PgpA"/>
    <property type="match status" value="1"/>
</dbReference>
<feature type="domain" description="YutG/PgpA" evidence="3">
    <location>
        <begin position="7"/>
        <end position="145"/>
    </location>
</feature>
<keyword evidence="1" id="KW-1208">Phospholipid metabolism</keyword>
<dbReference type="Pfam" id="PF04608">
    <property type="entry name" value="PgpA"/>
    <property type="match status" value="1"/>
</dbReference>
<protein>
    <recommendedName>
        <fullName evidence="1">Phosphatidylglycerophosphatase A</fullName>
        <ecNumber evidence="1">3.1.3.27</ecNumber>
    </recommendedName>
    <alternativeName>
        <fullName evidence="1">Phosphatidylglycerolphosphate phosphatase A</fullName>
    </alternativeName>
</protein>
<feature type="transmembrane region" description="Helical" evidence="2">
    <location>
        <begin position="79"/>
        <end position="103"/>
    </location>
</feature>
<keyword evidence="1" id="KW-1003">Cell membrane</keyword>
<feature type="transmembrane region" description="Helical" evidence="2">
    <location>
        <begin position="32"/>
        <end position="58"/>
    </location>
</feature>
<evidence type="ECO:0000256" key="1">
    <source>
        <dbReference type="PIRNR" id="PIRNR006162"/>
    </source>
</evidence>
<dbReference type="InterPro" id="IPR007686">
    <property type="entry name" value="YutG/PgpA"/>
</dbReference>
<dbReference type="SUPFAM" id="SSF101307">
    <property type="entry name" value="YutG-like"/>
    <property type="match status" value="1"/>
</dbReference>
<keyword evidence="1" id="KW-0378">Hydrolase</keyword>
<evidence type="ECO:0000259" key="3">
    <source>
        <dbReference type="Pfam" id="PF04608"/>
    </source>
</evidence>
<sequence length="149" mass="16140">MHPAHFIALGFGSGLAKRAPGTWGTLAALPLFALLQLLFSNIEIALLCVPLFVLGVWASDVTGRALGVGDYGGIVIDEIIAMCLVLCVTPPTWAAWLLAFVLFRFFDILKPWPIRWLDQYVKGGFGVMIDDILAAGFAIVPILLLAPYL</sequence>
<evidence type="ECO:0000313" key="5">
    <source>
        <dbReference type="Proteomes" id="UP001195660"/>
    </source>
</evidence>
<gene>
    <name evidence="4" type="ORF">GM173_03715</name>
</gene>
<name>A0ABS2C950_9NEIS</name>
<keyword evidence="2" id="KW-1133">Transmembrane helix</keyword>
<keyword evidence="1" id="KW-0595">Phospholipid degradation</keyword>
<evidence type="ECO:0000256" key="2">
    <source>
        <dbReference type="SAM" id="Phobius"/>
    </source>
</evidence>
<dbReference type="InterPro" id="IPR036681">
    <property type="entry name" value="PgpA-like_sf"/>
</dbReference>
<keyword evidence="1" id="KW-0460">Magnesium</keyword>